<gene>
    <name evidence="2" type="ORF">HHI36_017772</name>
</gene>
<dbReference type="InterPro" id="IPR038132">
    <property type="entry name" value="Vps16_C_sf"/>
</dbReference>
<dbReference type="GO" id="GO:0005768">
    <property type="term" value="C:endosome"/>
    <property type="evidence" value="ECO:0007669"/>
    <property type="project" value="UniProtKB-ARBA"/>
</dbReference>
<accession>A0ABD2NNH1</accession>
<proteinExistence type="predicted"/>
<dbReference type="Gene3D" id="1.10.150.780">
    <property type="entry name" value="Vps16, C-terminal region"/>
    <property type="match status" value="1"/>
</dbReference>
<sequence length="365" mass="42322">MPDAEGKNHILVYWAKYKVSQPQLEEESVAREIADKLGYSPGISYSEVAHAAAECGRKKIAIKLLDYESKASDQINLLLQLGENTPALVKAIQSGDTDLVYTVILKLREKMALGDFKMTIRGFPIAQSLYIKYCKKHNIQALNEIYIQEDDFSSQAEMFIMQSMDDEKSHMRDSFLSSATEAYRKGRKDLYASMCDEALKLVRYQREIEETLNSRNQFQHKSLHETFKLLLERQEYKLADKLKNDFKMSDKRYFWLKIEHMAQTEDWQELEKFSKAKKGNVNYAAYVDVCLQYGNREEAIKYLPKVNDLIKVKYYTKAGCFEEAAKIAFAQKDVQGLQYVQSKCLTQPTLFNMINGMISQLDLRR</sequence>
<dbReference type="Pfam" id="PF04840">
    <property type="entry name" value="Vps16_C"/>
    <property type="match status" value="1"/>
</dbReference>
<reference evidence="2 3" key="1">
    <citation type="journal article" date="2021" name="BMC Biol.">
        <title>Horizontally acquired antibacterial genes associated with adaptive radiation of ladybird beetles.</title>
        <authorList>
            <person name="Li H.S."/>
            <person name="Tang X.F."/>
            <person name="Huang Y.H."/>
            <person name="Xu Z.Y."/>
            <person name="Chen M.L."/>
            <person name="Du X.Y."/>
            <person name="Qiu B.Y."/>
            <person name="Chen P.T."/>
            <person name="Zhang W."/>
            <person name="Slipinski A."/>
            <person name="Escalona H.E."/>
            <person name="Waterhouse R.M."/>
            <person name="Zwick A."/>
            <person name="Pang H."/>
        </authorList>
    </citation>
    <scope>NUCLEOTIDE SEQUENCE [LARGE SCALE GENOMIC DNA]</scope>
    <source>
        <strain evidence="2">SYSU2018</strain>
    </source>
</reference>
<feature type="domain" description="Vps16 C-terminal" evidence="1">
    <location>
        <begin position="43"/>
        <end position="347"/>
    </location>
</feature>
<dbReference type="EMBL" id="JABFTP020000124">
    <property type="protein sequence ID" value="KAL3280278.1"/>
    <property type="molecule type" value="Genomic_DNA"/>
</dbReference>
<protein>
    <recommendedName>
        <fullName evidence="1">Vps16 C-terminal domain-containing protein</fullName>
    </recommendedName>
</protein>
<dbReference type="GO" id="GO:0099023">
    <property type="term" value="C:vesicle tethering complex"/>
    <property type="evidence" value="ECO:0007669"/>
    <property type="project" value="UniProtKB-ARBA"/>
</dbReference>
<evidence type="ECO:0000259" key="1">
    <source>
        <dbReference type="Pfam" id="PF04840"/>
    </source>
</evidence>
<name>A0ABD2NNH1_9CUCU</name>
<evidence type="ECO:0000313" key="3">
    <source>
        <dbReference type="Proteomes" id="UP001516400"/>
    </source>
</evidence>
<comment type="caution">
    <text evidence="2">The sequence shown here is derived from an EMBL/GenBank/DDBJ whole genome shotgun (WGS) entry which is preliminary data.</text>
</comment>
<dbReference type="InterPro" id="IPR006925">
    <property type="entry name" value="Vps16_C"/>
</dbReference>
<dbReference type="AlphaFoldDB" id="A0ABD2NNH1"/>
<evidence type="ECO:0000313" key="2">
    <source>
        <dbReference type="EMBL" id="KAL3280278.1"/>
    </source>
</evidence>
<organism evidence="2 3">
    <name type="scientific">Cryptolaemus montrouzieri</name>
    <dbReference type="NCBI Taxonomy" id="559131"/>
    <lineage>
        <taxon>Eukaryota</taxon>
        <taxon>Metazoa</taxon>
        <taxon>Ecdysozoa</taxon>
        <taxon>Arthropoda</taxon>
        <taxon>Hexapoda</taxon>
        <taxon>Insecta</taxon>
        <taxon>Pterygota</taxon>
        <taxon>Neoptera</taxon>
        <taxon>Endopterygota</taxon>
        <taxon>Coleoptera</taxon>
        <taxon>Polyphaga</taxon>
        <taxon>Cucujiformia</taxon>
        <taxon>Coccinelloidea</taxon>
        <taxon>Coccinellidae</taxon>
        <taxon>Scymninae</taxon>
        <taxon>Scymnini</taxon>
        <taxon>Cryptolaemus</taxon>
    </lineage>
</organism>
<dbReference type="Proteomes" id="UP001516400">
    <property type="component" value="Unassembled WGS sequence"/>
</dbReference>
<dbReference type="PANTHER" id="PTHR12811">
    <property type="entry name" value="VACUOLAR PROTEIN SORTING VPS16"/>
    <property type="match status" value="1"/>
</dbReference>
<dbReference type="PANTHER" id="PTHR12811:SF0">
    <property type="entry name" value="VACUOLAR PROTEIN SORTING-ASSOCIATED PROTEIN 16 HOMOLOG"/>
    <property type="match status" value="1"/>
</dbReference>
<keyword evidence="3" id="KW-1185">Reference proteome</keyword>
<dbReference type="InterPro" id="IPR016534">
    <property type="entry name" value="VPS16"/>
</dbReference>